<organism evidence="1 2">
    <name type="scientific">Diaphorobacter limosus</name>
    <dbReference type="NCBI Taxonomy" id="3036128"/>
    <lineage>
        <taxon>Bacteria</taxon>
        <taxon>Pseudomonadati</taxon>
        <taxon>Pseudomonadota</taxon>
        <taxon>Betaproteobacteria</taxon>
        <taxon>Burkholderiales</taxon>
        <taxon>Comamonadaceae</taxon>
        <taxon>Diaphorobacter</taxon>
    </lineage>
</organism>
<reference evidence="1 2" key="1">
    <citation type="submission" date="2023-03" db="EMBL/GenBank/DDBJ databases">
        <title>Diaphorobacter basophil sp. nov., isolated from a sewage-treatment plant.</title>
        <authorList>
            <person name="Yang K."/>
        </authorList>
    </citation>
    <scope>NUCLEOTIDE SEQUENCE [LARGE SCALE GENOMIC DNA]</scope>
    <source>
        <strain evidence="1 2">Y-1</strain>
    </source>
</reference>
<dbReference type="EMBL" id="CP136921">
    <property type="protein sequence ID" value="WOO31060.1"/>
    <property type="molecule type" value="Genomic_DNA"/>
</dbReference>
<sequence length="225" mass="25430">MSADLSKHEAPAPGSALDGFISFLKRVVSTLFGAKPPKDHIADEISDPPVAASATEPPMEPLLDIRRLSPLAFQRKVLDWRDEAHVDITLTMTTLHQTFRNHIDRRLKEAGPLGRFFGRPADEVLQHEFTLRLQQTMNSCLSRLETSLTALAKEQAPTQAGHLHFRKELLIAEHTHLRGLKFKPSEHKTLLRELETWMLGSRGLVAEFRDQATHMAERLTQETHA</sequence>
<evidence type="ECO:0000313" key="1">
    <source>
        <dbReference type="EMBL" id="WOO31060.1"/>
    </source>
</evidence>
<protein>
    <recommendedName>
        <fullName evidence="3">DUF3348 domain-containing protein</fullName>
    </recommendedName>
</protein>
<proteinExistence type="predicted"/>
<evidence type="ECO:0008006" key="3">
    <source>
        <dbReference type="Google" id="ProtNLM"/>
    </source>
</evidence>
<accession>A0ABZ0IYJ7</accession>
<dbReference type="Proteomes" id="UP001303211">
    <property type="component" value="Chromosome"/>
</dbReference>
<evidence type="ECO:0000313" key="2">
    <source>
        <dbReference type="Proteomes" id="UP001303211"/>
    </source>
</evidence>
<dbReference type="RefSeq" id="WP_317700546.1">
    <property type="nucleotide sequence ID" value="NZ_CP136921.1"/>
</dbReference>
<name>A0ABZ0IYJ7_9BURK</name>
<keyword evidence="2" id="KW-1185">Reference proteome</keyword>
<gene>
    <name evidence="1" type="ORF">P4826_11600</name>
</gene>